<dbReference type="Proteomes" id="UP000094527">
    <property type="component" value="Unassembled WGS sequence"/>
</dbReference>
<keyword evidence="2" id="KW-0472">Membrane</keyword>
<sequence>MNATDGNNPRGHQQGPNRVDPPEFRPPIITGSHELNAIQPEVNVVRENDDLVAENNVEADVNNPPPTDDDVGVVPENRPRHHRRNHIAHHPPAIADLDEDDILDPHLEMIKDITNYQTRGVAVWTIVGGMLTGWILLMSSPEMYKSYAVITLCTFLALAAVAGVIARPDLNLSAPFQLFEIRITQLVIISGYCLLLDFTFDLFGPSLGLFHFKVQSPDVFYAQVEKVRQMTFTDFLRNTNLWAQINAQLLVTGFSILFLVDIPCTFYKMARNTVVGDIVVYEFYAYFYPVGYILGGLFVSNLMATWIIPDSLQTTWIWVVINLVLSLWVALVIVGVCQYPHIPLHRPLGLAGYFYMMPATMLQTTIGTTLHGFFLLAQDAYFHTVPGSFLESFEGNPGFIPNAVLFYSQIRNKIPPSEWKTLYPYPLSYDLCHTIFFLVFIIRHFKLRQYILEMQARIDREMVQ</sequence>
<comment type="caution">
    <text evidence="3">The sequence shown here is derived from an EMBL/GenBank/DDBJ whole genome shotgun (WGS) entry which is preliminary data.</text>
</comment>
<evidence type="ECO:0000256" key="1">
    <source>
        <dbReference type="SAM" id="MobiDB-lite"/>
    </source>
</evidence>
<protein>
    <recommendedName>
        <fullName evidence="5">Transmembrane protein</fullName>
    </recommendedName>
</protein>
<feature type="transmembrane region" description="Helical" evidence="2">
    <location>
        <begin position="241"/>
        <end position="262"/>
    </location>
</feature>
<evidence type="ECO:0000313" key="4">
    <source>
        <dbReference type="Proteomes" id="UP000094527"/>
    </source>
</evidence>
<feature type="transmembrane region" description="Helical" evidence="2">
    <location>
        <begin position="315"/>
        <end position="336"/>
    </location>
</feature>
<feature type="transmembrane region" description="Helical" evidence="2">
    <location>
        <begin position="178"/>
        <end position="200"/>
    </location>
</feature>
<evidence type="ECO:0008006" key="5">
    <source>
        <dbReference type="Google" id="ProtNLM"/>
    </source>
</evidence>
<evidence type="ECO:0000313" key="3">
    <source>
        <dbReference type="EMBL" id="ODM96837.1"/>
    </source>
</evidence>
<keyword evidence="2" id="KW-1133">Transmembrane helix</keyword>
<feature type="transmembrane region" description="Helical" evidence="2">
    <location>
        <begin position="427"/>
        <end position="445"/>
    </location>
</feature>
<accession>A0A1D2MUS9</accession>
<reference evidence="3 4" key="1">
    <citation type="journal article" date="2016" name="Genome Biol. Evol.">
        <title>Gene Family Evolution Reflects Adaptation to Soil Environmental Stressors in the Genome of the Collembolan Orchesella cincta.</title>
        <authorList>
            <person name="Faddeeva-Vakhrusheva A."/>
            <person name="Derks M.F."/>
            <person name="Anvar S.Y."/>
            <person name="Agamennone V."/>
            <person name="Suring W."/>
            <person name="Smit S."/>
            <person name="van Straalen N.M."/>
            <person name="Roelofs D."/>
        </authorList>
    </citation>
    <scope>NUCLEOTIDE SEQUENCE [LARGE SCALE GENOMIC DNA]</scope>
    <source>
        <tissue evidence="3">Mixed pool</tissue>
    </source>
</reference>
<feature type="region of interest" description="Disordered" evidence="1">
    <location>
        <begin position="1"/>
        <end position="36"/>
    </location>
</feature>
<feature type="transmembrane region" description="Helical" evidence="2">
    <location>
        <begin position="348"/>
        <end position="366"/>
    </location>
</feature>
<dbReference type="AlphaFoldDB" id="A0A1D2MUS9"/>
<organism evidence="3 4">
    <name type="scientific">Orchesella cincta</name>
    <name type="common">Springtail</name>
    <name type="synonym">Podura cincta</name>
    <dbReference type="NCBI Taxonomy" id="48709"/>
    <lineage>
        <taxon>Eukaryota</taxon>
        <taxon>Metazoa</taxon>
        <taxon>Ecdysozoa</taxon>
        <taxon>Arthropoda</taxon>
        <taxon>Hexapoda</taxon>
        <taxon>Collembola</taxon>
        <taxon>Entomobryomorpha</taxon>
        <taxon>Entomobryoidea</taxon>
        <taxon>Orchesellidae</taxon>
        <taxon>Orchesellinae</taxon>
        <taxon>Orchesella</taxon>
    </lineage>
</organism>
<proteinExistence type="predicted"/>
<feature type="transmembrane region" description="Helical" evidence="2">
    <location>
        <begin position="146"/>
        <end position="166"/>
    </location>
</feature>
<keyword evidence="2" id="KW-0812">Transmembrane</keyword>
<feature type="transmembrane region" description="Helical" evidence="2">
    <location>
        <begin position="283"/>
        <end position="309"/>
    </location>
</feature>
<evidence type="ECO:0000256" key="2">
    <source>
        <dbReference type="SAM" id="Phobius"/>
    </source>
</evidence>
<gene>
    <name evidence="3" type="ORF">Ocin01_09844</name>
</gene>
<name>A0A1D2MUS9_ORCCI</name>
<feature type="transmembrane region" description="Helical" evidence="2">
    <location>
        <begin position="121"/>
        <end position="140"/>
    </location>
</feature>
<feature type="compositionally biased region" description="Polar residues" evidence="1">
    <location>
        <begin position="1"/>
        <end position="16"/>
    </location>
</feature>
<keyword evidence="4" id="KW-1185">Reference proteome</keyword>
<dbReference type="EMBL" id="LJIJ01000499">
    <property type="protein sequence ID" value="ODM96837.1"/>
    <property type="molecule type" value="Genomic_DNA"/>
</dbReference>